<feature type="compositionally biased region" description="Basic and acidic residues" evidence="1">
    <location>
        <begin position="25"/>
        <end position="36"/>
    </location>
</feature>
<feature type="signal peptide" evidence="2">
    <location>
        <begin position="1"/>
        <end position="20"/>
    </location>
</feature>
<evidence type="ECO:0000256" key="2">
    <source>
        <dbReference type="SAM" id="SignalP"/>
    </source>
</evidence>
<keyword evidence="2" id="KW-0732">Signal</keyword>
<comment type="caution">
    <text evidence="3">The sequence shown here is derived from an EMBL/GenBank/DDBJ whole genome shotgun (WGS) entry which is preliminary data.</text>
</comment>
<evidence type="ECO:0000256" key="1">
    <source>
        <dbReference type="SAM" id="MobiDB-lite"/>
    </source>
</evidence>
<proteinExistence type="predicted"/>
<keyword evidence="5" id="KW-1185">Reference proteome</keyword>
<gene>
    <name evidence="4" type="ORF">RCL2_002989900</name>
    <name evidence="3" type="ORF">RclHR1_00370011</name>
</gene>
<evidence type="ECO:0000313" key="4">
    <source>
        <dbReference type="EMBL" id="GET03562.1"/>
    </source>
</evidence>
<accession>A0A2Z6RDC5</accession>
<dbReference type="Proteomes" id="UP000615446">
    <property type="component" value="Unassembled WGS sequence"/>
</dbReference>
<protein>
    <submittedName>
        <fullName evidence="3">Uncharacterized protein</fullName>
    </submittedName>
</protein>
<evidence type="ECO:0000313" key="3">
    <source>
        <dbReference type="EMBL" id="GBB99970.1"/>
    </source>
</evidence>
<feature type="compositionally biased region" description="Basic and acidic residues" evidence="1">
    <location>
        <begin position="51"/>
        <end position="60"/>
    </location>
</feature>
<feature type="region of interest" description="Disordered" evidence="1">
    <location>
        <begin position="24"/>
        <end position="64"/>
    </location>
</feature>
<feature type="compositionally biased region" description="Basic residues" evidence="1">
    <location>
        <begin position="37"/>
        <end position="50"/>
    </location>
</feature>
<dbReference type="Proteomes" id="UP000247702">
    <property type="component" value="Unassembled WGS sequence"/>
</dbReference>
<dbReference type="AlphaFoldDB" id="A0A2Z6RDC5"/>
<dbReference type="EMBL" id="BLAL01000324">
    <property type="protein sequence ID" value="GET03562.1"/>
    <property type="molecule type" value="Genomic_DNA"/>
</dbReference>
<reference evidence="4" key="2">
    <citation type="submission" date="2019-10" db="EMBL/GenBank/DDBJ databases">
        <title>Conservation and host-specific expression of non-tandemly repeated heterogenous ribosome RNA gene in arbuscular mycorrhizal fungi.</title>
        <authorList>
            <person name="Maeda T."/>
            <person name="Kobayashi Y."/>
            <person name="Nakagawa T."/>
            <person name="Ezawa T."/>
            <person name="Yamaguchi K."/>
            <person name="Bino T."/>
            <person name="Nishimoto Y."/>
            <person name="Shigenobu S."/>
            <person name="Kawaguchi M."/>
        </authorList>
    </citation>
    <scope>NUCLEOTIDE SEQUENCE</scope>
    <source>
        <strain evidence="4">HR1</strain>
    </source>
</reference>
<organism evidence="3 5">
    <name type="scientific">Rhizophagus clarus</name>
    <dbReference type="NCBI Taxonomy" id="94130"/>
    <lineage>
        <taxon>Eukaryota</taxon>
        <taxon>Fungi</taxon>
        <taxon>Fungi incertae sedis</taxon>
        <taxon>Mucoromycota</taxon>
        <taxon>Glomeromycotina</taxon>
        <taxon>Glomeromycetes</taxon>
        <taxon>Glomerales</taxon>
        <taxon>Glomeraceae</taxon>
        <taxon>Rhizophagus</taxon>
    </lineage>
</organism>
<sequence>MKYLTLSLFVLTLLIALVSAAPTDSKPHSNGHYDYHPHHKSHPYKSHPYHKREAEPETLAKSDSAGVAAAGDYYHHDHGYGDYHGHDGDYGDYHDHDHGHY</sequence>
<reference evidence="3 5" key="1">
    <citation type="submission" date="2017-11" db="EMBL/GenBank/DDBJ databases">
        <title>The genome of Rhizophagus clarus HR1 reveals common genetic basis of auxotrophy among arbuscular mycorrhizal fungi.</title>
        <authorList>
            <person name="Kobayashi Y."/>
        </authorList>
    </citation>
    <scope>NUCLEOTIDE SEQUENCE [LARGE SCALE GENOMIC DNA]</scope>
    <source>
        <strain evidence="3 5">HR1</strain>
    </source>
</reference>
<dbReference type="EMBL" id="BEXD01003001">
    <property type="protein sequence ID" value="GBB99970.1"/>
    <property type="molecule type" value="Genomic_DNA"/>
</dbReference>
<name>A0A2Z6RDC5_9GLOM</name>
<evidence type="ECO:0000313" key="5">
    <source>
        <dbReference type="Proteomes" id="UP000247702"/>
    </source>
</evidence>
<feature type="chain" id="PRO_5036060123" evidence="2">
    <location>
        <begin position="21"/>
        <end position="101"/>
    </location>
</feature>